<sequence>MSNIQTDLRARLQACAIANLAVALATAQRINRYRPAALLATALLVPAIAQAQVVTGGTSPTTILSNIATFILGPFGETIAVLALIGIGVAFMTGRAGIGLIGGVVGGLVLIFGSSYLVTQFVGSGA</sequence>
<protein>
    <submittedName>
        <fullName evidence="2">TrbC/VirB2 family protein</fullName>
    </submittedName>
</protein>
<dbReference type="Pfam" id="PF04956">
    <property type="entry name" value="TrbC"/>
    <property type="match status" value="1"/>
</dbReference>
<organism evidence="2 3">
    <name type="scientific">Acidiphilium acidophilum</name>
    <name type="common">Thiobacillus acidophilus</name>
    <dbReference type="NCBI Taxonomy" id="76588"/>
    <lineage>
        <taxon>Bacteria</taxon>
        <taxon>Pseudomonadati</taxon>
        <taxon>Pseudomonadota</taxon>
        <taxon>Alphaproteobacteria</taxon>
        <taxon>Acetobacterales</taxon>
        <taxon>Acidocellaceae</taxon>
        <taxon>Acidiphilium</taxon>
    </lineage>
</organism>
<feature type="transmembrane region" description="Helical" evidence="1">
    <location>
        <begin position="36"/>
        <end position="55"/>
    </location>
</feature>
<proteinExistence type="predicted"/>
<comment type="caution">
    <text evidence="2">The sequence shown here is derived from an EMBL/GenBank/DDBJ whole genome shotgun (WGS) entry which is preliminary data.</text>
</comment>
<dbReference type="EMBL" id="JAWXYB010000008">
    <property type="protein sequence ID" value="MDX5929506.1"/>
    <property type="molecule type" value="Genomic_DNA"/>
</dbReference>
<keyword evidence="1" id="KW-1133">Transmembrane helix</keyword>
<feature type="transmembrane region" description="Helical" evidence="1">
    <location>
        <begin position="67"/>
        <end position="91"/>
    </location>
</feature>
<keyword evidence="3" id="KW-1185">Reference proteome</keyword>
<keyword evidence="1" id="KW-0472">Membrane</keyword>
<accession>A0AAW9DLE0</accession>
<evidence type="ECO:0000313" key="3">
    <source>
        <dbReference type="Proteomes" id="UP001279553"/>
    </source>
</evidence>
<dbReference type="Proteomes" id="UP001279553">
    <property type="component" value="Unassembled WGS sequence"/>
</dbReference>
<reference evidence="2 3" key="1">
    <citation type="submission" date="2023-11" db="EMBL/GenBank/DDBJ databases">
        <title>MicrobeMod: A computational toolkit for identifying prokaryotic methylation and restriction-modification with nanopore sequencing.</title>
        <authorList>
            <person name="Crits-Christoph A."/>
            <person name="Kang S.C."/>
            <person name="Lee H."/>
            <person name="Ostrov N."/>
        </authorList>
    </citation>
    <scope>NUCLEOTIDE SEQUENCE [LARGE SCALE GENOMIC DNA]</scope>
    <source>
        <strain evidence="2 3">DSMZ 700</strain>
    </source>
</reference>
<name>A0AAW9DLE0_ACIAO</name>
<evidence type="ECO:0000256" key="1">
    <source>
        <dbReference type="SAM" id="Phobius"/>
    </source>
</evidence>
<gene>
    <name evidence="2" type="ORF">SIL87_01820</name>
</gene>
<dbReference type="InterPro" id="IPR007039">
    <property type="entry name" value="TrbC/VirB2"/>
</dbReference>
<dbReference type="AlphaFoldDB" id="A0AAW9DLE0"/>
<evidence type="ECO:0000313" key="2">
    <source>
        <dbReference type="EMBL" id="MDX5929506.1"/>
    </source>
</evidence>
<feature type="transmembrane region" description="Helical" evidence="1">
    <location>
        <begin position="98"/>
        <end position="118"/>
    </location>
</feature>
<dbReference type="RefSeq" id="WP_319612575.1">
    <property type="nucleotide sequence ID" value="NZ_JAWXYB010000008.1"/>
</dbReference>
<keyword evidence="1" id="KW-0812">Transmembrane</keyword>